<dbReference type="GO" id="GO:0004656">
    <property type="term" value="F:procollagen-proline 4-dioxygenase activity"/>
    <property type="evidence" value="ECO:0007669"/>
    <property type="project" value="TreeGrafter"/>
</dbReference>
<dbReference type="InterPro" id="IPR006620">
    <property type="entry name" value="Pro_4_hyd_alph"/>
</dbReference>
<evidence type="ECO:0000256" key="3">
    <source>
        <dbReference type="ARBA" id="ARBA00022824"/>
    </source>
</evidence>
<sequence>QIGDGEGSEPLTAYQLMQRLRVEWATIMKFTKKSLFQSEIFYLLNLVLYITFFLLYYSPLSLYKISYCSSTLFKLGKVAYSHESYQHAFLWFFKSLQKLQATKEENSDTYKKLLLEYLSSSAYEFGHVPLAVYCAKQRVNIDPGDLQARLDLTVYKGKLSQHTKTPDIFTLSETSTSTYEALCRGEELNMKSRRRRQLSCRYSTGGGNPRLMYAPVKEEEVWDDPPIMTYHDVFSEAEIEQLKNLSRPGVSTALQHQTDITNYRVIQDVWLKDEDAPVVSSVSQRLSDITGLGMESAESLQVLNYGVGGHFSPHYDTVVRKNLKSIMFPSPLQLSDVSYGGSTVFPEIGASVKPQKGSVVMWYNLLRNGQGDWRSLHGGCPVYQGSKWVAVKWVHERGQEFRRQCSLSETE</sequence>
<evidence type="ECO:0000256" key="4">
    <source>
        <dbReference type="ARBA" id="ARBA00022896"/>
    </source>
</evidence>
<dbReference type="GO" id="GO:0005783">
    <property type="term" value="C:endoplasmic reticulum"/>
    <property type="evidence" value="ECO:0007669"/>
    <property type="project" value="TreeGrafter"/>
</dbReference>
<evidence type="ECO:0000256" key="1">
    <source>
        <dbReference type="ARBA" id="ARBA00001961"/>
    </source>
</evidence>
<keyword evidence="5" id="KW-0223">Dioxygenase</keyword>
<keyword evidence="12" id="KW-1185">Reference proteome</keyword>
<dbReference type="SMART" id="SM00702">
    <property type="entry name" value="P4Hc"/>
    <property type="match status" value="1"/>
</dbReference>
<dbReference type="PANTHER" id="PTHR10869:SF244">
    <property type="entry name" value="PROLYL 4-HYDROXYLASE SUBUNIT ALPHA-2"/>
    <property type="match status" value="1"/>
</dbReference>
<feature type="transmembrane region" description="Helical" evidence="9">
    <location>
        <begin position="40"/>
        <end position="58"/>
    </location>
</feature>
<keyword evidence="7" id="KW-0408">Iron</keyword>
<reference evidence="12" key="1">
    <citation type="submission" date="2013-03" db="EMBL/GenBank/DDBJ databases">
        <authorList>
            <person name="Jeffery W."/>
            <person name="Warren W."/>
            <person name="Wilson R.K."/>
        </authorList>
    </citation>
    <scope>NUCLEOTIDE SEQUENCE</scope>
    <source>
        <strain evidence="12">female</strain>
    </source>
</reference>
<reference evidence="11" key="3">
    <citation type="submission" date="2025-08" db="UniProtKB">
        <authorList>
            <consortium name="Ensembl"/>
        </authorList>
    </citation>
    <scope>IDENTIFICATION</scope>
</reference>
<keyword evidence="4" id="KW-0847">Vitamin C</keyword>
<evidence type="ECO:0000256" key="5">
    <source>
        <dbReference type="ARBA" id="ARBA00022964"/>
    </source>
</evidence>
<keyword evidence="9" id="KW-0472">Membrane</keyword>
<keyword evidence="9" id="KW-0812">Transmembrane</keyword>
<dbReference type="InterPro" id="IPR011990">
    <property type="entry name" value="TPR-like_helical_dom_sf"/>
</dbReference>
<keyword evidence="9" id="KW-1133">Transmembrane helix</keyword>
<dbReference type="STRING" id="7994.ENSAMXP00000031523"/>
<evidence type="ECO:0000256" key="7">
    <source>
        <dbReference type="ARBA" id="ARBA00023004"/>
    </source>
</evidence>
<evidence type="ECO:0000313" key="12">
    <source>
        <dbReference type="Proteomes" id="UP000018467"/>
    </source>
</evidence>
<keyword evidence="3" id="KW-0256">Endoplasmic reticulum</keyword>
<comment type="cofactor">
    <cofactor evidence="1">
        <name>L-ascorbate</name>
        <dbReference type="ChEBI" id="CHEBI:38290"/>
    </cofactor>
</comment>
<reference evidence="11" key="4">
    <citation type="submission" date="2025-09" db="UniProtKB">
        <authorList>
            <consortium name="Ensembl"/>
        </authorList>
    </citation>
    <scope>IDENTIFICATION</scope>
</reference>
<feature type="domain" description="Fe2OG dioxygenase" evidence="10">
    <location>
        <begin position="296"/>
        <end position="396"/>
    </location>
</feature>
<accession>A0A3B1INJ2</accession>
<dbReference type="InterPro" id="IPR044862">
    <property type="entry name" value="Pro_4_hyd_alph_FE2OG_OXY"/>
</dbReference>
<evidence type="ECO:0000313" key="11">
    <source>
        <dbReference type="Ensembl" id="ENSAMXP00000031523.1"/>
    </source>
</evidence>
<dbReference type="Bgee" id="ENSAMXG00000014215">
    <property type="expression patterns" value="Expressed in pharyngeal gill and 1 other cell type or tissue"/>
</dbReference>
<evidence type="ECO:0000256" key="8">
    <source>
        <dbReference type="ARBA" id="ARBA00023180"/>
    </source>
</evidence>
<dbReference type="Gene3D" id="2.60.120.620">
    <property type="entry name" value="q2cbj1_9rhob like domain"/>
    <property type="match status" value="1"/>
</dbReference>
<dbReference type="SUPFAM" id="SSF48452">
    <property type="entry name" value="TPR-like"/>
    <property type="match status" value="1"/>
</dbReference>
<dbReference type="InterPro" id="IPR045054">
    <property type="entry name" value="P4HA-like"/>
</dbReference>
<reference evidence="12" key="2">
    <citation type="journal article" date="2014" name="Nat. Commun.">
        <title>The cavefish genome reveals candidate genes for eye loss.</title>
        <authorList>
            <person name="McGaugh S.E."/>
            <person name="Gross J.B."/>
            <person name="Aken B."/>
            <person name="Blin M."/>
            <person name="Borowsky R."/>
            <person name="Chalopin D."/>
            <person name="Hinaux H."/>
            <person name="Jeffery W.R."/>
            <person name="Keene A."/>
            <person name="Ma L."/>
            <person name="Minx P."/>
            <person name="Murphy D."/>
            <person name="O'Quin K.E."/>
            <person name="Retaux S."/>
            <person name="Rohner N."/>
            <person name="Searle S.M."/>
            <person name="Stahl B.A."/>
            <person name="Tabin C."/>
            <person name="Volff J.N."/>
            <person name="Yoshizawa M."/>
            <person name="Warren W.C."/>
        </authorList>
    </citation>
    <scope>NUCLEOTIDE SEQUENCE [LARGE SCALE GENOMIC DNA]</scope>
    <source>
        <strain evidence="12">female</strain>
    </source>
</reference>
<evidence type="ECO:0000256" key="6">
    <source>
        <dbReference type="ARBA" id="ARBA00023002"/>
    </source>
</evidence>
<dbReference type="PANTHER" id="PTHR10869">
    <property type="entry name" value="PROLYL 4-HYDROXYLASE ALPHA SUBUNIT"/>
    <property type="match status" value="1"/>
</dbReference>
<dbReference type="GeneTree" id="ENSGT00940000156635"/>
<dbReference type="Pfam" id="PF13640">
    <property type="entry name" value="2OG-FeII_Oxy_3"/>
    <property type="match status" value="1"/>
</dbReference>
<dbReference type="InterPro" id="IPR005123">
    <property type="entry name" value="Oxoglu/Fe-dep_dioxygenase_dom"/>
</dbReference>
<evidence type="ECO:0000256" key="2">
    <source>
        <dbReference type="ARBA" id="ARBA00022723"/>
    </source>
</evidence>
<dbReference type="GO" id="GO:0031418">
    <property type="term" value="F:L-ascorbic acid binding"/>
    <property type="evidence" value="ECO:0007669"/>
    <property type="project" value="UniProtKB-KW"/>
</dbReference>
<dbReference type="InterPro" id="IPR059068">
    <property type="entry name" value="TPR_P4H"/>
</dbReference>
<evidence type="ECO:0000259" key="10">
    <source>
        <dbReference type="PROSITE" id="PS51471"/>
    </source>
</evidence>
<organism evidence="11 12">
    <name type="scientific">Astyanax mexicanus</name>
    <name type="common">Blind cave fish</name>
    <name type="synonym">Astyanax fasciatus mexicanus</name>
    <dbReference type="NCBI Taxonomy" id="7994"/>
    <lineage>
        <taxon>Eukaryota</taxon>
        <taxon>Metazoa</taxon>
        <taxon>Chordata</taxon>
        <taxon>Craniata</taxon>
        <taxon>Vertebrata</taxon>
        <taxon>Euteleostomi</taxon>
        <taxon>Actinopterygii</taxon>
        <taxon>Neopterygii</taxon>
        <taxon>Teleostei</taxon>
        <taxon>Ostariophysi</taxon>
        <taxon>Characiformes</taxon>
        <taxon>Characoidei</taxon>
        <taxon>Acestrorhamphidae</taxon>
        <taxon>Acestrorhamphinae</taxon>
        <taxon>Astyanax</taxon>
    </lineage>
</organism>
<proteinExistence type="predicted"/>
<evidence type="ECO:0000256" key="9">
    <source>
        <dbReference type="SAM" id="Phobius"/>
    </source>
</evidence>
<keyword evidence="8" id="KW-0325">Glycoprotein</keyword>
<dbReference type="InParanoid" id="A0A3B1INJ2"/>
<dbReference type="AlphaFoldDB" id="A0A3B1INJ2"/>
<name>A0A3B1INJ2_ASTMX</name>
<keyword evidence="6" id="KW-0560">Oxidoreductase</keyword>
<dbReference type="GO" id="GO:0005506">
    <property type="term" value="F:iron ion binding"/>
    <property type="evidence" value="ECO:0007669"/>
    <property type="project" value="InterPro"/>
</dbReference>
<protein>
    <submittedName>
        <fullName evidence="11">Zgc:152670</fullName>
    </submittedName>
</protein>
<dbReference type="Ensembl" id="ENSAMXT00000030820.1">
    <property type="protein sequence ID" value="ENSAMXP00000031523.1"/>
    <property type="gene ID" value="ENSAMXG00000014215.2"/>
</dbReference>
<keyword evidence="2" id="KW-0479">Metal-binding</keyword>
<dbReference type="PROSITE" id="PS51471">
    <property type="entry name" value="FE2OG_OXY"/>
    <property type="match status" value="1"/>
</dbReference>
<dbReference type="Gene3D" id="1.25.40.10">
    <property type="entry name" value="Tetratricopeptide repeat domain"/>
    <property type="match status" value="1"/>
</dbReference>
<dbReference type="Pfam" id="PF23558">
    <property type="entry name" value="TPR_P4H"/>
    <property type="match status" value="1"/>
</dbReference>
<dbReference type="Proteomes" id="UP000018467">
    <property type="component" value="Unassembled WGS sequence"/>
</dbReference>